<accession>A0A8H7Z0N9</accession>
<sequence length="64" mass="7329">MTLQQVTGRCSLAAGGFCWLAARGWAWDRKIARTIVCHLRRRNPQLQCTLVRKRRRGGGWVCVC</sequence>
<proteinExistence type="predicted"/>
<protein>
    <submittedName>
        <fullName evidence="1">Uncharacterized protein</fullName>
    </submittedName>
</protein>
<dbReference type="EMBL" id="JAEVHI010000002">
    <property type="protein sequence ID" value="KAG5299903.1"/>
    <property type="molecule type" value="Genomic_DNA"/>
</dbReference>
<organism evidence="1 2">
    <name type="scientific">Ajellomyces capsulatus</name>
    <name type="common">Darling's disease fungus</name>
    <name type="synonym">Histoplasma capsulatum</name>
    <dbReference type="NCBI Taxonomy" id="5037"/>
    <lineage>
        <taxon>Eukaryota</taxon>
        <taxon>Fungi</taxon>
        <taxon>Dikarya</taxon>
        <taxon>Ascomycota</taxon>
        <taxon>Pezizomycotina</taxon>
        <taxon>Eurotiomycetes</taxon>
        <taxon>Eurotiomycetidae</taxon>
        <taxon>Onygenales</taxon>
        <taxon>Ajellomycetaceae</taxon>
        <taxon>Histoplasma</taxon>
    </lineage>
</organism>
<reference evidence="1 2" key="1">
    <citation type="submission" date="2021-01" db="EMBL/GenBank/DDBJ databases">
        <title>Chromosome-level genome assembly of a human fungal pathogen reveals clustering of transcriptionally co-regulated genes.</title>
        <authorList>
            <person name="Voorhies M."/>
            <person name="Cohen S."/>
            <person name="Shea T.P."/>
            <person name="Petrus S."/>
            <person name="Munoz J.F."/>
            <person name="Poplawski S."/>
            <person name="Goldman W.E."/>
            <person name="Michael T."/>
            <person name="Cuomo C.A."/>
            <person name="Sil A."/>
            <person name="Beyhan S."/>
        </authorList>
    </citation>
    <scope>NUCLEOTIDE SEQUENCE [LARGE SCALE GENOMIC DNA]</scope>
    <source>
        <strain evidence="1 2">G184AR</strain>
    </source>
</reference>
<evidence type="ECO:0000313" key="1">
    <source>
        <dbReference type="EMBL" id="KAG5299903.1"/>
    </source>
</evidence>
<name>A0A8H7Z0N9_AJECA</name>
<gene>
    <name evidence="1" type="ORF">I7I52_10365</name>
</gene>
<dbReference type="Proteomes" id="UP000670092">
    <property type="component" value="Unassembled WGS sequence"/>
</dbReference>
<comment type="caution">
    <text evidence="1">The sequence shown here is derived from an EMBL/GenBank/DDBJ whole genome shotgun (WGS) entry which is preliminary data.</text>
</comment>
<dbReference type="AlphaFoldDB" id="A0A8H7Z0N9"/>
<dbReference type="VEuPathDB" id="FungiDB:I7I52_10365"/>
<evidence type="ECO:0000313" key="2">
    <source>
        <dbReference type="Proteomes" id="UP000670092"/>
    </source>
</evidence>